<proteinExistence type="predicted"/>
<feature type="region of interest" description="Disordered" evidence="1">
    <location>
        <begin position="494"/>
        <end position="521"/>
    </location>
</feature>
<dbReference type="GO" id="GO:0071763">
    <property type="term" value="P:nuclear membrane organization"/>
    <property type="evidence" value="ECO:0007669"/>
    <property type="project" value="TreeGrafter"/>
</dbReference>
<accession>A0AAN7LV89</accession>
<feature type="region of interest" description="Disordered" evidence="1">
    <location>
        <begin position="819"/>
        <end position="845"/>
    </location>
</feature>
<dbReference type="Proteomes" id="UP001346149">
    <property type="component" value="Unassembled WGS sequence"/>
</dbReference>
<feature type="compositionally biased region" description="Basic residues" evidence="1">
    <location>
        <begin position="1307"/>
        <end position="1320"/>
    </location>
</feature>
<feature type="region of interest" description="Disordered" evidence="1">
    <location>
        <begin position="1"/>
        <end position="38"/>
    </location>
</feature>
<evidence type="ECO:0008006" key="4">
    <source>
        <dbReference type="Google" id="ProtNLM"/>
    </source>
</evidence>
<evidence type="ECO:0000256" key="1">
    <source>
        <dbReference type="SAM" id="MobiDB-lite"/>
    </source>
</evidence>
<feature type="region of interest" description="Disordered" evidence="1">
    <location>
        <begin position="306"/>
        <end position="402"/>
    </location>
</feature>
<feature type="compositionally biased region" description="Gly residues" evidence="1">
    <location>
        <begin position="1"/>
        <end position="10"/>
    </location>
</feature>
<dbReference type="EMBL" id="JAXQNO010000008">
    <property type="protein sequence ID" value="KAK4793155.1"/>
    <property type="molecule type" value="Genomic_DNA"/>
</dbReference>
<feature type="compositionally biased region" description="Polar residues" evidence="1">
    <location>
        <begin position="512"/>
        <end position="521"/>
    </location>
</feature>
<feature type="compositionally biased region" description="Gly residues" evidence="1">
    <location>
        <begin position="1290"/>
        <end position="1303"/>
    </location>
</feature>
<sequence length="1320" mass="137913">MATEGLGAGGKFRKKPFRRPQSTPYDRPPTASRAPALVSSADGDGWLRKLMDPAQKILATTARRFYNSVFRKRLTQPPTSPPLPSHPQVICLWSVFRLFLLFVKNITKEQDVASSGDQKPTHTVGPSKVSSNDLEEILKQKSFTRSEIEHLVALLRDRVVDNPVEKEVKTPDVLPSRSGLFHQQKEKLPNMQLQDFRSGSNINSINAINSSVFGADDNSPSELARAYMGISSSKVSQPVLGLHNRTVVEDSPVLTSLTHPPKSPILSLVPSSSGHVGIRENDYATHRSRGRSAIYSMARAPYSRVHAASAMKSPRPTINSYDGPSSTAQTSEGNRIPGSSKPLKRSSAIFENDIGSGGPMRRIRPKPNLSYSRNWTMSTSEFSEPPSSSMRMQPMSGKKHSFAEQSNVVPVSSKSGEMATKILQQLEKIVSPPKERSSEPKAAVTGERPSAKLSPSKMQGQASKSLEYIDSSKLFQFTHDNNKPDDAVVRFSGETNREKDDRIEKNGPFSIFSASDKQSPKVNDLKSDIIGKRETVPVCRTADANAMNSIAHSSGQKTHAFKMSADVDFLDSEDDGHSNGVSSSVIRVIEKQDTHAMEIKPSAAQATSILEKHQPVHDEHGRDSLAKTSSQGANGKPMVAQTCANFNLPSLPAASTNCKPSLLPIQSLSGPTKAALSESNTTPIFSSGVTEDSLKKQHVPNPVFGFASHNEFSTCSSDKNPQFKLQTYGELTNIKTPLDSVQGLSRVFESDTVQDKKNLTDGVFSGAPDGATGACGVKKESPVPTASTVILADSNTIASENPLSIPSFPVTFNGNSGSSKLSSTITSTTPPSNTDSQTSSIATEEAKHKPDIGFGNISNPFSAVNSNSGSNIFGFGVTTATLSSNNQKESSAITRAANGSTPVSESPAVGVEVASFTQNAPIQFGLNSSSNLSTFIAASTSSSSCDLSTVAKPFSSGVSFGSGTLSSSQPSFLGQTSSSLFGQTTATPTFASSFNSKSSSTVFPLDSSSSAGSSFVFGAAPGSSSAFSSSPSFGLSGTSSIFGSISSSSTSSASSFFGSTGTSTSSAFFAASAFGSTMVTSSAATGSSSASCSAPTFGLSGTSSSFGSTGSSPTSGTSSVFGSSCIPTSSASPAASVFGSNMAPSNTSPIFGSMGASSGPTFSFTSASSNPTSGPTFSFSSAAASPSPSPVFGSTNSLFTFGSPVLPSKSPDQMIMEDSMAEDVVQSNHVCTPAPVFGQQQPVTPPSGFLFGSNASSGANTFQFGAQQNVSTAQSPSPFQASGSLDFNNAGGGSFSLGTGGGDKSGRKIVKINRSKLRRK</sequence>
<organism evidence="2 3">
    <name type="scientific">Trapa natans</name>
    <name type="common">Water chestnut</name>
    <dbReference type="NCBI Taxonomy" id="22666"/>
    <lineage>
        <taxon>Eukaryota</taxon>
        <taxon>Viridiplantae</taxon>
        <taxon>Streptophyta</taxon>
        <taxon>Embryophyta</taxon>
        <taxon>Tracheophyta</taxon>
        <taxon>Spermatophyta</taxon>
        <taxon>Magnoliopsida</taxon>
        <taxon>eudicotyledons</taxon>
        <taxon>Gunneridae</taxon>
        <taxon>Pentapetalae</taxon>
        <taxon>rosids</taxon>
        <taxon>malvids</taxon>
        <taxon>Myrtales</taxon>
        <taxon>Lythraceae</taxon>
        <taxon>Trapa</taxon>
    </lineage>
</organism>
<dbReference type="GO" id="GO:0005635">
    <property type="term" value="C:nuclear envelope"/>
    <property type="evidence" value="ECO:0007669"/>
    <property type="project" value="TreeGrafter"/>
</dbReference>
<protein>
    <recommendedName>
        <fullName evidence="4">Nuclear pore complex protein</fullName>
    </recommendedName>
</protein>
<keyword evidence="3" id="KW-1185">Reference proteome</keyword>
<comment type="caution">
    <text evidence="2">The sequence shown here is derived from an EMBL/GenBank/DDBJ whole genome shotgun (WGS) entry which is preliminary data.</text>
</comment>
<feature type="compositionally biased region" description="Polar residues" evidence="1">
    <location>
        <begin position="1269"/>
        <end position="1287"/>
    </location>
</feature>
<name>A0AAN7LV89_TRANT</name>
<evidence type="ECO:0000313" key="3">
    <source>
        <dbReference type="Proteomes" id="UP001346149"/>
    </source>
</evidence>
<gene>
    <name evidence="2" type="ORF">SAY86_023590</name>
</gene>
<reference evidence="2 3" key="1">
    <citation type="journal article" date="2023" name="Hortic Res">
        <title>Pangenome of water caltrop reveals structural variations and asymmetric subgenome divergence after allopolyploidization.</title>
        <authorList>
            <person name="Zhang X."/>
            <person name="Chen Y."/>
            <person name="Wang L."/>
            <person name="Yuan Y."/>
            <person name="Fang M."/>
            <person name="Shi L."/>
            <person name="Lu R."/>
            <person name="Comes H.P."/>
            <person name="Ma Y."/>
            <person name="Chen Y."/>
            <person name="Huang G."/>
            <person name="Zhou Y."/>
            <person name="Zheng Z."/>
            <person name="Qiu Y."/>
        </authorList>
    </citation>
    <scope>NUCLEOTIDE SEQUENCE [LARGE SCALE GENOMIC DNA]</scope>
    <source>
        <strain evidence="2">F231</strain>
    </source>
</reference>
<feature type="compositionally biased region" description="Low complexity" evidence="1">
    <location>
        <begin position="819"/>
        <end position="840"/>
    </location>
</feature>
<feature type="region of interest" description="Disordered" evidence="1">
    <location>
        <begin position="1269"/>
        <end position="1320"/>
    </location>
</feature>
<dbReference type="PANTHER" id="PTHR33416:SF20">
    <property type="entry name" value="NUCLEAR PORE COMPLEX PROTEIN NUP1"/>
    <property type="match status" value="1"/>
</dbReference>
<dbReference type="PANTHER" id="PTHR33416">
    <property type="entry name" value="NUCLEAR PORE COMPLEX PROTEIN NUP1"/>
    <property type="match status" value="1"/>
</dbReference>
<feature type="compositionally biased region" description="Basic and acidic residues" evidence="1">
    <location>
        <begin position="615"/>
        <end position="625"/>
    </location>
</feature>
<feature type="region of interest" description="Disordered" evidence="1">
    <location>
        <begin position="615"/>
        <end position="635"/>
    </location>
</feature>
<evidence type="ECO:0000313" key="2">
    <source>
        <dbReference type="EMBL" id="KAK4793155.1"/>
    </source>
</evidence>
<feature type="compositionally biased region" description="Polar residues" evidence="1">
    <location>
        <begin position="316"/>
        <end position="333"/>
    </location>
</feature>
<feature type="region of interest" description="Disordered" evidence="1">
    <location>
        <begin position="426"/>
        <end position="464"/>
    </location>
</feature>
<feature type="compositionally biased region" description="Low complexity" evidence="1">
    <location>
        <begin position="376"/>
        <end position="396"/>
    </location>
</feature>
<feature type="compositionally biased region" description="Basic and acidic residues" evidence="1">
    <location>
        <begin position="495"/>
        <end position="505"/>
    </location>
</feature>
<dbReference type="GO" id="GO:0016973">
    <property type="term" value="P:poly(A)+ mRNA export from nucleus"/>
    <property type="evidence" value="ECO:0007669"/>
    <property type="project" value="TreeGrafter"/>
</dbReference>